<feature type="binding site" evidence="13 14">
    <location>
        <position position="74"/>
    </location>
    <ligand>
        <name>[4Fe-4S] cluster</name>
        <dbReference type="ChEBI" id="CHEBI:49883"/>
        <note>4Fe-4S-S-AdoMet</note>
    </ligand>
</feature>
<keyword evidence="5 13" id="KW-0808">Transferase</keyword>
<dbReference type="InterPro" id="IPR006638">
    <property type="entry name" value="Elp3/MiaA/NifB-like_rSAM"/>
</dbReference>
<dbReference type="Gene3D" id="3.20.20.70">
    <property type="entry name" value="Aldolase class I"/>
    <property type="match status" value="1"/>
</dbReference>
<comment type="pathway">
    <text evidence="1 13">Cofactor biosynthesis; biotin biosynthesis; biotin from 7,8-diaminononanoate: step 2/2.</text>
</comment>
<dbReference type="PANTHER" id="PTHR22976">
    <property type="entry name" value="BIOTIN SYNTHASE"/>
    <property type="match status" value="1"/>
</dbReference>
<evidence type="ECO:0000256" key="9">
    <source>
        <dbReference type="ARBA" id="ARBA00022756"/>
    </source>
</evidence>
<feature type="binding site" evidence="13 14">
    <location>
        <position position="144"/>
    </location>
    <ligand>
        <name>[2Fe-2S] cluster</name>
        <dbReference type="ChEBI" id="CHEBI:190135"/>
    </ligand>
</feature>
<evidence type="ECO:0000256" key="10">
    <source>
        <dbReference type="ARBA" id="ARBA00023004"/>
    </source>
</evidence>
<dbReference type="InterPro" id="IPR024177">
    <property type="entry name" value="Biotin_synthase"/>
</dbReference>
<dbReference type="Proteomes" id="UP000295063">
    <property type="component" value="Unassembled WGS sequence"/>
</dbReference>
<evidence type="ECO:0000259" key="15">
    <source>
        <dbReference type="PROSITE" id="PS51918"/>
    </source>
</evidence>
<evidence type="ECO:0000256" key="8">
    <source>
        <dbReference type="ARBA" id="ARBA00022723"/>
    </source>
</evidence>
<dbReference type="RefSeq" id="WP_132076712.1">
    <property type="nucleotide sequence ID" value="NZ_SLUI01000003.1"/>
</dbReference>
<comment type="caution">
    <text evidence="16">The sequence shown here is derived from an EMBL/GenBank/DDBJ whole genome shotgun (WGS) entry which is preliminary data.</text>
</comment>
<evidence type="ECO:0000256" key="2">
    <source>
        <dbReference type="ARBA" id="ARBA00010765"/>
    </source>
</evidence>
<dbReference type="InterPro" id="IPR013785">
    <property type="entry name" value="Aldolase_TIM"/>
</dbReference>
<feature type="domain" description="Radical SAM core" evidence="15">
    <location>
        <begin position="49"/>
        <end position="279"/>
    </location>
</feature>
<keyword evidence="4 13" id="KW-0004">4Fe-4S</keyword>
<evidence type="ECO:0000256" key="3">
    <source>
        <dbReference type="ARBA" id="ARBA00012236"/>
    </source>
</evidence>
<keyword evidence="17" id="KW-1185">Reference proteome</keyword>
<dbReference type="SMART" id="SM00729">
    <property type="entry name" value="Elp3"/>
    <property type="match status" value="1"/>
</dbReference>
<evidence type="ECO:0000256" key="1">
    <source>
        <dbReference type="ARBA" id="ARBA00004942"/>
    </source>
</evidence>
<evidence type="ECO:0000256" key="4">
    <source>
        <dbReference type="ARBA" id="ARBA00022485"/>
    </source>
</evidence>
<keyword evidence="10 13" id="KW-0408">Iron</keyword>
<evidence type="ECO:0000256" key="7">
    <source>
        <dbReference type="ARBA" id="ARBA00022714"/>
    </source>
</evidence>
<dbReference type="CDD" id="cd01335">
    <property type="entry name" value="Radical_SAM"/>
    <property type="match status" value="1"/>
</dbReference>
<feature type="binding site" evidence="13 14">
    <location>
        <position position="67"/>
    </location>
    <ligand>
        <name>[4Fe-4S] cluster</name>
        <dbReference type="ChEBI" id="CHEBI:49883"/>
        <note>4Fe-4S-S-AdoMet</note>
    </ligand>
</feature>
<accession>A0A4R1Q8F3</accession>
<feature type="binding site" evidence="13 14">
    <location>
        <position position="274"/>
    </location>
    <ligand>
        <name>[2Fe-2S] cluster</name>
        <dbReference type="ChEBI" id="CHEBI:190135"/>
    </ligand>
</feature>
<dbReference type="Pfam" id="PF04055">
    <property type="entry name" value="Radical_SAM"/>
    <property type="match status" value="1"/>
</dbReference>
<name>A0A4R1Q8F3_9FIRM</name>
<comment type="cofactor">
    <cofactor evidence="13 14">
        <name>[4Fe-4S] cluster</name>
        <dbReference type="ChEBI" id="CHEBI:49883"/>
    </cofactor>
    <text evidence="13 14">Binds 1 [4Fe-4S] cluster. The cluster is coordinated with 3 cysteines and an exchangeable S-adenosyl-L-methionine.</text>
</comment>
<evidence type="ECO:0000256" key="12">
    <source>
        <dbReference type="ARBA" id="ARBA00051157"/>
    </source>
</evidence>
<dbReference type="Pfam" id="PF06968">
    <property type="entry name" value="BATS"/>
    <property type="match status" value="1"/>
</dbReference>
<dbReference type="OrthoDB" id="9786826at2"/>
<sequence length="327" mass="35194">MQLSELTALSDRILAGHRITFEEAEQLTDIADSDIVLLMAFANKIRQQYAGNTVELCGILNARSGMCSEDCKFCSQSVYHQTASPIYPLLPPAALVEMAKQAQAAGAKRISIVTSGKGMENDPDFTDIVSILKAIIAETDLQVCANLGTLSFCQAKQLAAAGVKRYAHNVETSEYFYPEVCTTHPYSERINTIAAARAAGLELCTGGIIGLGESWQDRLAMAFVLREWGAESVPVNILNPLPGTALEHRCPPPPLEILKTFAIFRFILPAAVIRPAGGRELNLRDFQGSAMLAGANGLIIGNYLTFSGRDAAADLRMVTDAGLLPGY</sequence>
<dbReference type="HAMAP" id="MF_01694">
    <property type="entry name" value="BioB"/>
    <property type="match status" value="1"/>
</dbReference>
<keyword evidence="6 13" id="KW-0949">S-adenosyl-L-methionine</keyword>
<dbReference type="InterPro" id="IPR058240">
    <property type="entry name" value="rSAM_sf"/>
</dbReference>
<keyword evidence="9 13" id="KW-0093">Biotin biosynthesis</keyword>
<dbReference type="SMART" id="SM00876">
    <property type="entry name" value="BATS"/>
    <property type="match status" value="1"/>
</dbReference>
<evidence type="ECO:0000256" key="14">
    <source>
        <dbReference type="PIRSR" id="PIRSR001619-1"/>
    </source>
</evidence>
<dbReference type="PROSITE" id="PS51918">
    <property type="entry name" value="RADICAL_SAM"/>
    <property type="match status" value="1"/>
</dbReference>
<evidence type="ECO:0000256" key="11">
    <source>
        <dbReference type="ARBA" id="ARBA00023014"/>
    </source>
</evidence>
<dbReference type="SFLD" id="SFLDG01278">
    <property type="entry name" value="biotin_synthase_like"/>
    <property type="match status" value="1"/>
</dbReference>
<dbReference type="EMBL" id="SLUI01000003">
    <property type="protein sequence ID" value="TCL38641.1"/>
    <property type="molecule type" value="Genomic_DNA"/>
</dbReference>
<keyword evidence="11 13" id="KW-0411">Iron-sulfur</keyword>
<dbReference type="PIRSF" id="PIRSF001619">
    <property type="entry name" value="Biotin_synth"/>
    <property type="match status" value="1"/>
</dbReference>
<evidence type="ECO:0000313" key="16">
    <source>
        <dbReference type="EMBL" id="TCL38641.1"/>
    </source>
</evidence>
<comment type="similarity">
    <text evidence="2 13">Belongs to the radical SAM superfamily. Biotin synthase family.</text>
</comment>
<dbReference type="GO" id="GO:0051537">
    <property type="term" value="F:2 iron, 2 sulfur cluster binding"/>
    <property type="evidence" value="ECO:0007669"/>
    <property type="project" value="UniProtKB-KW"/>
</dbReference>
<organism evidence="16 17">
    <name type="scientific">Anaerospora hongkongensis</name>
    <dbReference type="NCBI Taxonomy" id="244830"/>
    <lineage>
        <taxon>Bacteria</taxon>
        <taxon>Bacillati</taxon>
        <taxon>Bacillota</taxon>
        <taxon>Negativicutes</taxon>
        <taxon>Selenomonadales</taxon>
        <taxon>Sporomusaceae</taxon>
        <taxon>Anaerospora</taxon>
    </lineage>
</organism>
<dbReference type="PANTHER" id="PTHR22976:SF2">
    <property type="entry name" value="BIOTIN SYNTHASE, MITOCHONDRIAL"/>
    <property type="match status" value="1"/>
</dbReference>
<dbReference type="SFLD" id="SFLDG01060">
    <property type="entry name" value="BATS_domain_containing"/>
    <property type="match status" value="1"/>
</dbReference>
<dbReference type="GO" id="GO:0004076">
    <property type="term" value="F:biotin synthase activity"/>
    <property type="evidence" value="ECO:0007669"/>
    <property type="project" value="UniProtKB-UniRule"/>
</dbReference>
<reference evidence="16 17" key="1">
    <citation type="submission" date="2019-03" db="EMBL/GenBank/DDBJ databases">
        <title>Genomic Encyclopedia of Type Strains, Phase IV (KMG-IV): sequencing the most valuable type-strain genomes for metagenomic binning, comparative biology and taxonomic classification.</title>
        <authorList>
            <person name="Goeker M."/>
        </authorList>
    </citation>
    <scope>NUCLEOTIDE SEQUENCE [LARGE SCALE GENOMIC DNA]</scope>
    <source>
        <strain evidence="16 17">DSM 15969</strain>
    </source>
</reference>
<dbReference type="InterPro" id="IPR007197">
    <property type="entry name" value="rSAM"/>
</dbReference>
<dbReference type="InterPro" id="IPR002684">
    <property type="entry name" value="Biotin_synth/BioAB"/>
</dbReference>
<dbReference type="GO" id="GO:0005506">
    <property type="term" value="F:iron ion binding"/>
    <property type="evidence" value="ECO:0007669"/>
    <property type="project" value="UniProtKB-UniRule"/>
</dbReference>
<comment type="cofactor">
    <cofactor evidence="13">
        <name>[2Fe-2S] cluster</name>
        <dbReference type="ChEBI" id="CHEBI:190135"/>
    </cofactor>
    <text evidence="13">Binds 1 [2Fe-2S] cluster. The cluster is coordinated with 3 cysteines and 1 arginine.</text>
</comment>
<keyword evidence="8 13" id="KW-0479">Metal-binding</keyword>
<dbReference type="SUPFAM" id="SSF102114">
    <property type="entry name" value="Radical SAM enzymes"/>
    <property type="match status" value="1"/>
</dbReference>
<dbReference type="NCBIfam" id="TIGR00433">
    <property type="entry name" value="bioB"/>
    <property type="match status" value="1"/>
</dbReference>
<comment type="catalytic activity">
    <reaction evidence="12 13">
        <text>(4R,5S)-dethiobiotin + (sulfur carrier)-SH + 2 reduced [2Fe-2S]-[ferredoxin] + 2 S-adenosyl-L-methionine = (sulfur carrier)-H + biotin + 2 5'-deoxyadenosine + 2 L-methionine + 2 oxidized [2Fe-2S]-[ferredoxin]</text>
        <dbReference type="Rhea" id="RHEA:22060"/>
        <dbReference type="Rhea" id="RHEA-COMP:10000"/>
        <dbReference type="Rhea" id="RHEA-COMP:10001"/>
        <dbReference type="Rhea" id="RHEA-COMP:14737"/>
        <dbReference type="Rhea" id="RHEA-COMP:14739"/>
        <dbReference type="ChEBI" id="CHEBI:17319"/>
        <dbReference type="ChEBI" id="CHEBI:29917"/>
        <dbReference type="ChEBI" id="CHEBI:33737"/>
        <dbReference type="ChEBI" id="CHEBI:33738"/>
        <dbReference type="ChEBI" id="CHEBI:57586"/>
        <dbReference type="ChEBI" id="CHEBI:57844"/>
        <dbReference type="ChEBI" id="CHEBI:59789"/>
        <dbReference type="ChEBI" id="CHEBI:64428"/>
        <dbReference type="ChEBI" id="CHEBI:149473"/>
        <dbReference type="EC" id="2.8.1.6"/>
    </reaction>
</comment>
<dbReference type="AlphaFoldDB" id="A0A4R1Q8F3"/>
<dbReference type="GO" id="GO:0009102">
    <property type="term" value="P:biotin biosynthetic process"/>
    <property type="evidence" value="ECO:0007669"/>
    <property type="project" value="UniProtKB-UniRule"/>
</dbReference>
<feature type="binding site" evidence="13 14">
    <location>
        <position position="204"/>
    </location>
    <ligand>
        <name>[2Fe-2S] cluster</name>
        <dbReference type="ChEBI" id="CHEBI:190135"/>
    </ligand>
</feature>
<keyword evidence="7 13" id="KW-0001">2Fe-2S</keyword>
<dbReference type="SFLD" id="SFLDS00029">
    <property type="entry name" value="Radical_SAM"/>
    <property type="match status" value="1"/>
</dbReference>
<evidence type="ECO:0000256" key="6">
    <source>
        <dbReference type="ARBA" id="ARBA00022691"/>
    </source>
</evidence>
<feature type="binding site" evidence="13 14">
    <location>
        <position position="111"/>
    </location>
    <ligand>
        <name>[2Fe-2S] cluster</name>
        <dbReference type="ChEBI" id="CHEBI:190135"/>
    </ligand>
</feature>
<evidence type="ECO:0000313" key="17">
    <source>
        <dbReference type="Proteomes" id="UP000295063"/>
    </source>
</evidence>
<protein>
    <recommendedName>
        <fullName evidence="3 13">Biotin synthase</fullName>
        <ecNumber evidence="3 13">2.8.1.6</ecNumber>
    </recommendedName>
</protein>
<comment type="cofactor">
    <cofactor evidence="14">
        <name>[2Fe-2S] cluster</name>
        <dbReference type="ChEBI" id="CHEBI:190135"/>
    </cofactor>
    <text evidence="14">Binds 1 [2Fe-2S] cluster. The cluster is coordinated with 3 cysteines and 1 arginine.</text>
</comment>
<evidence type="ECO:0000256" key="5">
    <source>
        <dbReference type="ARBA" id="ARBA00022679"/>
    </source>
</evidence>
<dbReference type="GO" id="GO:0051539">
    <property type="term" value="F:4 iron, 4 sulfur cluster binding"/>
    <property type="evidence" value="ECO:0007669"/>
    <property type="project" value="UniProtKB-KW"/>
</dbReference>
<proteinExistence type="inferred from homology"/>
<comment type="function">
    <text evidence="13">Catalyzes the conversion of dethiobiotin (DTB) to biotin by the insertion of a sulfur atom into dethiobiotin via a radical-based mechanism.</text>
</comment>
<evidence type="ECO:0000256" key="13">
    <source>
        <dbReference type="HAMAP-Rule" id="MF_01694"/>
    </source>
</evidence>
<dbReference type="UniPathway" id="UPA00078">
    <property type="reaction ID" value="UER00162"/>
</dbReference>
<feature type="binding site" evidence="13 14">
    <location>
        <position position="71"/>
    </location>
    <ligand>
        <name>[4Fe-4S] cluster</name>
        <dbReference type="ChEBI" id="CHEBI:49883"/>
        <note>4Fe-4S-S-AdoMet</note>
    </ligand>
</feature>
<dbReference type="InterPro" id="IPR010722">
    <property type="entry name" value="BATS_dom"/>
</dbReference>
<dbReference type="EC" id="2.8.1.6" evidence="3 13"/>
<gene>
    <name evidence="13" type="primary">bioB</name>
    <name evidence="16" type="ORF">EV210_103113</name>
</gene>
<comment type="subunit">
    <text evidence="13">Homodimer.</text>
</comment>